<reference evidence="2" key="1">
    <citation type="journal article" date="2019" name="Int. J. Syst. Evol. Microbiol.">
        <title>The Global Catalogue of Microorganisms (GCM) 10K type strain sequencing project: providing services to taxonomists for standard genome sequencing and annotation.</title>
        <authorList>
            <consortium name="The Broad Institute Genomics Platform"/>
            <consortium name="The Broad Institute Genome Sequencing Center for Infectious Disease"/>
            <person name="Wu L."/>
            <person name="Ma J."/>
        </authorList>
    </citation>
    <scope>NUCLEOTIDE SEQUENCE [LARGE SCALE GENOMIC DNA]</scope>
    <source>
        <strain evidence="2">JCM 17927</strain>
    </source>
</reference>
<gene>
    <name evidence="1" type="ORF">GCM10023189_57280</name>
</gene>
<name>A0ABP8NRS2_9BACT</name>
<keyword evidence="2" id="KW-1185">Reference proteome</keyword>
<evidence type="ECO:0000313" key="1">
    <source>
        <dbReference type="EMBL" id="GAA4469753.1"/>
    </source>
</evidence>
<dbReference type="Pfam" id="PF14262">
    <property type="entry name" value="Cthe_2159"/>
    <property type="match status" value="1"/>
</dbReference>
<proteinExistence type="predicted"/>
<dbReference type="EMBL" id="BAABHD010000084">
    <property type="protein sequence ID" value="GAA4469753.1"/>
    <property type="molecule type" value="Genomic_DNA"/>
</dbReference>
<accession>A0ABP8NRS2</accession>
<dbReference type="InterPro" id="IPR025584">
    <property type="entry name" value="Cthe_2159"/>
</dbReference>
<protein>
    <recommendedName>
        <fullName evidence="3">Dockerin type 1</fullName>
    </recommendedName>
</protein>
<evidence type="ECO:0008006" key="3">
    <source>
        <dbReference type="Google" id="ProtNLM"/>
    </source>
</evidence>
<evidence type="ECO:0000313" key="2">
    <source>
        <dbReference type="Proteomes" id="UP001501175"/>
    </source>
</evidence>
<sequence>MKATTTNLRRVLVSGLSIWIASKDELIIKSCTMNIAAGDDGIHAETNLTINGGTISISKSYEGLEGKTITINDGTIHLVSSDDGINAPAGKGTGGGPMGSSSSSIYKLNINGGFVYVDANGDGLDANGTITITNGIVLVNGPTASGNGALDYDVSFQISGGFLLAVGSSGMAQAPGTTSTQNSVLVGLTAAQQAGTPIHIRSSDGKEIFTFKPSKKYQPVAFSSPTLVKGTTYDVYYGGSTTGTGTDGLYQSGTYKPGTKYTSFTVSSVVTKVNSR</sequence>
<dbReference type="RefSeq" id="WP_345249685.1">
    <property type="nucleotide sequence ID" value="NZ_BAABHD010000084.1"/>
</dbReference>
<dbReference type="Proteomes" id="UP001501175">
    <property type="component" value="Unassembled WGS sequence"/>
</dbReference>
<organism evidence="1 2">
    <name type="scientific">Nibrella saemangeumensis</name>
    <dbReference type="NCBI Taxonomy" id="1084526"/>
    <lineage>
        <taxon>Bacteria</taxon>
        <taxon>Pseudomonadati</taxon>
        <taxon>Bacteroidota</taxon>
        <taxon>Cytophagia</taxon>
        <taxon>Cytophagales</taxon>
        <taxon>Spirosomataceae</taxon>
        <taxon>Nibrella</taxon>
    </lineage>
</organism>
<comment type="caution">
    <text evidence="1">The sequence shown here is derived from an EMBL/GenBank/DDBJ whole genome shotgun (WGS) entry which is preliminary data.</text>
</comment>